<dbReference type="EMBL" id="FUYE01000008">
    <property type="protein sequence ID" value="SKA98608.1"/>
    <property type="molecule type" value="Genomic_DNA"/>
</dbReference>
<dbReference type="OrthoDB" id="182208at2"/>
<dbReference type="AlphaFoldDB" id="A0A1T4YAQ3"/>
<accession>A0A1T4YAQ3</accession>
<sequence length="439" mass="48429">MRQSTYIHASQKTDVITRWRGMGAVLAIAFYSLFFAAHQQFRDSPIYVRDGLLFGAESQTVFQDLTTTRTGNHRQIGPEHSVFTLLHQGPTQALIHGWQWLGQDLNQAKKYSVALLTCLAGALTVVMVYHSLLWSGVVSLRAVMISVICGASTCLFVTAPLPEVWVFAGLGLAALMAVTARGALAPWWLHGLVSIYAIGCFVGNVLPALLMALARCAYDSSQQQRFIVRPLLVVLVAITVSFGLANLQRVIYPQSTPLPTRLTDWKIRSEPWISTRENAGLVSREVFLANIVAPRVVSTEADNGLGNRRRVVLAGAAWPKLNFQNGIMAGWLLLLALAFAGLVWRAQMDPFTLGIVSILVWCLAALPWYGDLDRLLVQACLWTPAVVIAVGLGLERSLEHWPRAKLPITFLLVAFVCTQITRNWMFLQEVVAQLKSKVG</sequence>
<name>A0A1T4YAQ3_9BACT</name>
<feature type="transmembrane region" description="Helical" evidence="1">
    <location>
        <begin position="226"/>
        <end position="245"/>
    </location>
</feature>
<keyword evidence="1" id="KW-0472">Membrane</keyword>
<proteinExistence type="predicted"/>
<feature type="transmembrane region" description="Helical" evidence="1">
    <location>
        <begin position="406"/>
        <end position="425"/>
    </location>
</feature>
<dbReference type="Proteomes" id="UP000190774">
    <property type="component" value="Unassembled WGS sequence"/>
</dbReference>
<feature type="transmembrane region" description="Helical" evidence="1">
    <location>
        <begin position="326"/>
        <end position="344"/>
    </location>
</feature>
<gene>
    <name evidence="2" type="ORF">SAMN02745166_02815</name>
</gene>
<feature type="transmembrane region" description="Helical" evidence="1">
    <location>
        <begin position="195"/>
        <end position="214"/>
    </location>
</feature>
<evidence type="ECO:0000313" key="2">
    <source>
        <dbReference type="EMBL" id="SKA98608.1"/>
    </source>
</evidence>
<feature type="transmembrane region" description="Helical" evidence="1">
    <location>
        <begin position="19"/>
        <end position="37"/>
    </location>
</feature>
<feature type="transmembrane region" description="Helical" evidence="1">
    <location>
        <begin position="113"/>
        <end position="132"/>
    </location>
</feature>
<feature type="transmembrane region" description="Helical" evidence="1">
    <location>
        <begin position="375"/>
        <end position="394"/>
    </location>
</feature>
<evidence type="ECO:0008006" key="4">
    <source>
        <dbReference type="Google" id="ProtNLM"/>
    </source>
</evidence>
<evidence type="ECO:0000313" key="3">
    <source>
        <dbReference type="Proteomes" id="UP000190774"/>
    </source>
</evidence>
<feature type="transmembrane region" description="Helical" evidence="1">
    <location>
        <begin position="138"/>
        <end position="157"/>
    </location>
</feature>
<dbReference type="RefSeq" id="WP_139373256.1">
    <property type="nucleotide sequence ID" value="NZ_FUYE01000008.1"/>
</dbReference>
<organism evidence="2 3">
    <name type="scientific">Prosthecobacter debontii</name>
    <dbReference type="NCBI Taxonomy" id="48467"/>
    <lineage>
        <taxon>Bacteria</taxon>
        <taxon>Pseudomonadati</taxon>
        <taxon>Verrucomicrobiota</taxon>
        <taxon>Verrucomicrobiia</taxon>
        <taxon>Verrucomicrobiales</taxon>
        <taxon>Verrucomicrobiaceae</taxon>
        <taxon>Prosthecobacter</taxon>
    </lineage>
</organism>
<reference evidence="3" key="1">
    <citation type="submission" date="2017-02" db="EMBL/GenBank/DDBJ databases">
        <authorList>
            <person name="Varghese N."/>
            <person name="Submissions S."/>
        </authorList>
    </citation>
    <scope>NUCLEOTIDE SEQUENCE [LARGE SCALE GENOMIC DNA]</scope>
    <source>
        <strain evidence="3">ATCC 700200</strain>
    </source>
</reference>
<keyword evidence="1" id="KW-1133">Transmembrane helix</keyword>
<feature type="transmembrane region" description="Helical" evidence="1">
    <location>
        <begin position="351"/>
        <end position="369"/>
    </location>
</feature>
<keyword evidence="1" id="KW-0812">Transmembrane</keyword>
<keyword evidence="3" id="KW-1185">Reference proteome</keyword>
<feature type="transmembrane region" description="Helical" evidence="1">
    <location>
        <begin position="164"/>
        <end position="189"/>
    </location>
</feature>
<protein>
    <recommendedName>
        <fullName evidence="4">Dolichyl-phosphate-mannose-protein mannosyltransferase</fullName>
    </recommendedName>
</protein>
<evidence type="ECO:0000256" key="1">
    <source>
        <dbReference type="SAM" id="Phobius"/>
    </source>
</evidence>